<keyword evidence="1 4" id="KW-0489">Methyltransferase</keyword>
<keyword evidence="3 4" id="KW-0949">S-adenosyl-L-methionine</keyword>
<dbReference type="AlphaFoldDB" id="A0A9D9GVA5"/>
<reference evidence="6" key="2">
    <citation type="journal article" date="2021" name="PeerJ">
        <title>Extensive microbial diversity within the chicken gut microbiome revealed by metagenomics and culture.</title>
        <authorList>
            <person name="Gilroy R."/>
            <person name="Ravi A."/>
            <person name="Getino M."/>
            <person name="Pursley I."/>
            <person name="Horton D.L."/>
            <person name="Alikhan N.F."/>
            <person name="Baker D."/>
            <person name="Gharbi K."/>
            <person name="Hall N."/>
            <person name="Watson M."/>
            <person name="Adriaenssens E.M."/>
            <person name="Foster-Nyarko E."/>
            <person name="Jarju S."/>
            <person name="Secka A."/>
            <person name="Antonio M."/>
            <person name="Oren A."/>
            <person name="Chaudhuri R.R."/>
            <person name="La Ragione R."/>
            <person name="Hildebrand F."/>
            <person name="Pallen M.J."/>
        </authorList>
    </citation>
    <scope>NUCLEOTIDE SEQUENCE</scope>
    <source>
        <strain evidence="6">17113</strain>
    </source>
</reference>
<dbReference type="GO" id="GO:0070475">
    <property type="term" value="P:rRNA base methylation"/>
    <property type="evidence" value="ECO:0007669"/>
    <property type="project" value="TreeGrafter"/>
</dbReference>
<evidence type="ECO:0000256" key="4">
    <source>
        <dbReference type="PROSITE-ProRule" id="PRU01024"/>
    </source>
</evidence>
<dbReference type="InterPro" id="IPR029063">
    <property type="entry name" value="SAM-dependent_MTases_sf"/>
</dbReference>
<dbReference type="InterPro" id="IPR030390">
    <property type="entry name" value="MeTrfase_TrmA_AS"/>
</dbReference>
<feature type="active site" description="Nucleophile" evidence="4">
    <location>
        <position position="410"/>
    </location>
</feature>
<feature type="binding site" evidence="4">
    <location>
        <position position="285"/>
    </location>
    <ligand>
        <name>S-adenosyl-L-methionine</name>
        <dbReference type="ChEBI" id="CHEBI:59789"/>
    </ligand>
</feature>
<dbReference type="PROSITE" id="PS01231">
    <property type="entry name" value="TRMA_2"/>
    <property type="match status" value="1"/>
</dbReference>
<dbReference type="FunFam" id="2.40.50.1070:FF:000003">
    <property type="entry name" value="23S rRNA (Uracil-5-)-methyltransferase RumA"/>
    <property type="match status" value="1"/>
</dbReference>
<proteinExistence type="inferred from homology"/>
<evidence type="ECO:0000256" key="1">
    <source>
        <dbReference type="ARBA" id="ARBA00022603"/>
    </source>
</evidence>
<dbReference type="Pfam" id="PF05958">
    <property type="entry name" value="tRNA_U5-meth_tr"/>
    <property type="match status" value="1"/>
</dbReference>
<dbReference type="FunFam" id="3.40.50.150:FF:000009">
    <property type="entry name" value="23S rRNA (Uracil(1939)-C(5))-methyltransferase RlmD"/>
    <property type="match status" value="1"/>
</dbReference>
<dbReference type="PANTHER" id="PTHR11061">
    <property type="entry name" value="RNA M5U METHYLTRANSFERASE"/>
    <property type="match status" value="1"/>
</dbReference>
<dbReference type="EMBL" id="JADINA010000011">
    <property type="protein sequence ID" value="MBO8425944.1"/>
    <property type="molecule type" value="Genomic_DNA"/>
</dbReference>
<protein>
    <submittedName>
        <fullName evidence="6">23S rRNA (Uracil(1939)-C(5))-methyltransferase RlmD</fullName>
        <ecNumber evidence="6">2.1.1.190</ecNumber>
    </submittedName>
</protein>
<organism evidence="6 7">
    <name type="scientific">Candidatus Alloenteromonas pullistercoris</name>
    <dbReference type="NCBI Taxonomy" id="2840785"/>
    <lineage>
        <taxon>Bacteria</taxon>
        <taxon>Bacillati</taxon>
        <taxon>Bacillota</taxon>
        <taxon>Bacillota incertae sedis</taxon>
        <taxon>Candidatus Alloenteromonas</taxon>
    </lineage>
</organism>
<dbReference type="SUPFAM" id="SSF50249">
    <property type="entry name" value="Nucleic acid-binding proteins"/>
    <property type="match status" value="1"/>
</dbReference>
<feature type="binding site" evidence="4">
    <location>
        <position position="383"/>
    </location>
    <ligand>
        <name>S-adenosyl-L-methionine</name>
        <dbReference type="ChEBI" id="CHEBI:59789"/>
    </ligand>
</feature>
<dbReference type="PROSITE" id="PS51687">
    <property type="entry name" value="SAM_MT_RNA_M5U"/>
    <property type="match status" value="1"/>
</dbReference>
<gene>
    <name evidence="6" type="primary">rlmD</name>
    <name evidence="6" type="ORF">IAC61_01305</name>
</gene>
<feature type="active site" evidence="5">
    <location>
        <position position="410"/>
    </location>
</feature>
<evidence type="ECO:0000256" key="2">
    <source>
        <dbReference type="ARBA" id="ARBA00022679"/>
    </source>
</evidence>
<sequence>MRKAPSKQLVHARCVDLSFEGKGVCKAGGLTVFVDGMFIGEGGDIEIAYKRNGAYFGELRKLTQKSDKRIQPLCKICHSCGGCCFQQLSYEAQLSFKARKVKEQFRKIAKLDVEVDECVGMDEPYWYRNKIQMPFAKDSRGRVYCGFYKPQTHVIVPVEECFIEDKRAKPIIDECKSLFTSMRIEPYREDERRGVIRHVLIKTSYYREQIMVVLVTACDSFPRRGELVKELTKRHPEITTVIQNVNTRDTSVILGEKERVLFGKGYIEDCLCGVSFQISSKSFYQTNPIMTEKLYSYAMEAAGLTGNEIVFDAYSGIGTIGLIASRKAKEVISVEIVPSAVKDGIKNSKRNGITNFRMYCDDATSFINKMAKANEKIDVLFMDPPRKGSDERFLKAVRKLKPTKVVYVSCDPSTLARDVAFLTSDYQVDSVRPFDMFPQTFHVETVATLTLKNNDRIL</sequence>
<accession>A0A9D9GVA5</accession>
<feature type="binding site" evidence="4">
    <location>
        <position position="335"/>
    </location>
    <ligand>
        <name>S-adenosyl-L-methionine</name>
        <dbReference type="ChEBI" id="CHEBI:59789"/>
    </ligand>
</feature>
<dbReference type="PROSITE" id="PS01230">
    <property type="entry name" value="TRMA_1"/>
    <property type="match status" value="1"/>
</dbReference>
<keyword evidence="2 4" id="KW-0808">Transferase</keyword>
<dbReference type="Gene3D" id="3.40.50.150">
    <property type="entry name" value="Vaccinia Virus protein VP39"/>
    <property type="match status" value="1"/>
</dbReference>
<dbReference type="Gene3D" id="2.40.50.140">
    <property type="entry name" value="Nucleic acid-binding proteins"/>
    <property type="match status" value="1"/>
</dbReference>
<comment type="similarity">
    <text evidence="4">Belongs to the class I-like SAM-binding methyltransferase superfamily. RNA M5U methyltransferase family.</text>
</comment>
<dbReference type="InterPro" id="IPR012340">
    <property type="entry name" value="NA-bd_OB-fold"/>
</dbReference>
<dbReference type="InterPro" id="IPR030391">
    <property type="entry name" value="MeTrfase_TrmA_CS"/>
</dbReference>
<dbReference type="CDD" id="cd02440">
    <property type="entry name" value="AdoMet_MTases"/>
    <property type="match status" value="1"/>
</dbReference>
<name>A0A9D9GVA5_9FIRM</name>
<dbReference type="Gene3D" id="2.40.50.1070">
    <property type="match status" value="1"/>
</dbReference>
<dbReference type="SUPFAM" id="SSF53335">
    <property type="entry name" value="S-adenosyl-L-methionine-dependent methyltransferases"/>
    <property type="match status" value="1"/>
</dbReference>
<evidence type="ECO:0000313" key="6">
    <source>
        <dbReference type="EMBL" id="MBO8425944.1"/>
    </source>
</evidence>
<dbReference type="PANTHER" id="PTHR11061:SF30">
    <property type="entry name" value="TRNA (URACIL(54)-C(5))-METHYLTRANSFERASE"/>
    <property type="match status" value="1"/>
</dbReference>
<evidence type="ECO:0000313" key="7">
    <source>
        <dbReference type="Proteomes" id="UP000823634"/>
    </source>
</evidence>
<evidence type="ECO:0000256" key="3">
    <source>
        <dbReference type="ARBA" id="ARBA00022691"/>
    </source>
</evidence>
<dbReference type="NCBIfam" id="TIGR00479">
    <property type="entry name" value="rumA"/>
    <property type="match status" value="1"/>
</dbReference>
<comment type="caution">
    <text evidence="6">The sequence shown here is derived from an EMBL/GenBank/DDBJ whole genome shotgun (WGS) entry which is preliminary data.</text>
</comment>
<dbReference type="EC" id="2.1.1.190" evidence="6"/>
<evidence type="ECO:0000256" key="5">
    <source>
        <dbReference type="PROSITE-ProRule" id="PRU10015"/>
    </source>
</evidence>
<dbReference type="InterPro" id="IPR010280">
    <property type="entry name" value="U5_MeTrfase_fam"/>
</dbReference>
<reference evidence="6" key="1">
    <citation type="submission" date="2020-10" db="EMBL/GenBank/DDBJ databases">
        <authorList>
            <person name="Gilroy R."/>
        </authorList>
    </citation>
    <scope>NUCLEOTIDE SEQUENCE</scope>
    <source>
        <strain evidence="6">17113</strain>
    </source>
</reference>
<feature type="binding site" evidence="4">
    <location>
        <position position="314"/>
    </location>
    <ligand>
        <name>S-adenosyl-L-methionine</name>
        <dbReference type="ChEBI" id="CHEBI:59789"/>
    </ligand>
</feature>
<dbReference type="Proteomes" id="UP000823634">
    <property type="component" value="Unassembled WGS sequence"/>
</dbReference>
<dbReference type="GO" id="GO:0070041">
    <property type="term" value="F:rRNA (uridine-C5-)-methyltransferase activity"/>
    <property type="evidence" value="ECO:0007669"/>
    <property type="project" value="TreeGrafter"/>
</dbReference>